<evidence type="ECO:0000256" key="4">
    <source>
        <dbReference type="ARBA" id="ARBA00022692"/>
    </source>
</evidence>
<dbReference type="RefSeq" id="WP_266152293.1">
    <property type="nucleotide sequence ID" value="NZ_CP064028.1"/>
</dbReference>
<dbReference type="PANTHER" id="PTHR30213">
    <property type="entry name" value="INNER MEMBRANE PROTEIN YHJD"/>
    <property type="match status" value="1"/>
</dbReference>
<sequence>MALRFERDRLRSFSHFVWHRFVDDKCFETAGALSYTTLVSLVPLIVASLAIFAAFPVFAEERSTLIEFVFSNFVPAAGERVQEYLNSFADNASKLTGISILVMFFSALSMMVSIEDRLNRIWRVRRARGWGSRLLLYWAALTLGPVLVVGGLILASYVTALPLLHSAADELGLRQRLLSTLPFIVTFVTLALLYFVVPNRRVRWQDALIGAFLGAVLFEFARWGFARFIHHAQTYQQIYGAAMAAIPIFLLWIYLSWVIVILCASIAASISAFDYQPPTTCLSDDAAFLGLLVVLGHFVDAHRQGQRLDPSSLRLSEPYLNSGMIAAYFDDLHRADVIHREEGGGWLLSRSLDTTDLLRIYAHSPYRLPLRPAQEAQERRIRLPSELIALLDTAARSLNATLGTRLDQAYPPALPASNDSEDFRA</sequence>
<feature type="transmembrane region" description="Helical" evidence="7">
    <location>
        <begin position="95"/>
        <end position="114"/>
    </location>
</feature>
<comment type="subcellular location">
    <subcellularLocation>
        <location evidence="1 7">Cell membrane</location>
        <topology evidence="1 7">Multi-pass membrane protein</topology>
    </subcellularLocation>
</comment>
<keyword evidence="6 7" id="KW-0472">Membrane</keyword>
<evidence type="ECO:0000313" key="8">
    <source>
        <dbReference type="EMBL" id="MFC4528000.1"/>
    </source>
</evidence>
<keyword evidence="2 7" id="KW-1003">Cell membrane</keyword>
<comment type="similarity">
    <text evidence="7">Belongs to the UPF0761 family.</text>
</comment>
<evidence type="ECO:0000256" key="3">
    <source>
        <dbReference type="ARBA" id="ARBA00022519"/>
    </source>
</evidence>
<dbReference type="NCBIfam" id="TIGR00765">
    <property type="entry name" value="yihY_not_rbn"/>
    <property type="match status" value="1"/>
</dbReference>
<feature type="transmembrane region" description="Helical" evidence="7">
    <location>
        <begin position="38"/>
        <end position="59"/>
    </location>
</feature>
<feature type="transmembrane region" description="Helical" evidence="7">
    <location>
        <begin position="208"/>
        <end position="226"/>
    </location>
</feature>
<protein>
    <recommendedName>
        <fullName evidence="7">UPF0761 membrane protein ACFO5W_15265</fullName>
    </recommendedName>
</protein>
<feature type="transmembrane region" description="Helical" evidence="7">
    <location>
        <begin position="177"/>
        <end position="196"/>
    </location>
</feature>
<proteinExistence type="inferred from homology"/>
<dbReference type="HAMAP" id="MF_00672">
    <property type="entry name" value="UPF0761"/>
    <property type="match status" value="1"/>
</dbReference>
<keyword evidence="4 7" id="KW-0812">Transmembrane</keyword>
<evidence type="ECO:0000256" key="2">
    <source>
        <dbReference type="ARBA" id="ARBA00022475"/>
    </source>
</evidence>
<evidence type="ECO:0000256" key="7">
    <source>
        <dbReference type="HAMAP-Rule" id="MF_00672"/>
    </source>
</evidence>
<keyword evidence="9" id="KW-1185">Reference proteome</keyword>
<evidence type="ECO:0000256" key="1">
    <source>
        <dbReference type="ARBA" id="ARBA00004651"/>
    </source>
</evidence>
<organism evidence="8 9">
    <name type="scientific">Dyella halodurans</name>
    <dbReference type="NCBI Taxonomy" id="1920171"/>
    <lineage>
        <taxon>Bacteria</taxon>
        <taxon>Pseudomonadati</taxon>
        <taxon>Pseudomonadota</taxon>
        <taxon>Gammaproteobacteria</taxon>
        <taxon>Lysobacterales</taxon>
        <taxon>Rhodanobacteraceae</taxon>
        <taxon>Dyella</taxon>
    </lineage>
</organism>
<name>A0ABV9C5N3_9GAMM</name>
<evidence type="ECO:0000256" key="5">
    <source>
        <dbReference type="ARBA" id="ARBA00022989"/>
    </source>
</evidence>
<feature type="transmembrane region" description="Helical" evidence="7">
    <location>
        <begin position="135"/>
        <end position="157"/>
    </location>
</feature>
<evidence type="ECO:0000313" key="9">
    <source>
        <dbReference type="Proteomes" id="UP001595961"/>
    </source>
</evidence>
<dbReference type="Pfam" id="PF03631">
    <property type="entry name" value="Virul_fac_BrkB"/>
    <property type="match status" value="1"/>
</dbReference>
<keyword evidence="5 7" id="KW-1133">Transmembrane helix</keyword>
<comment type="caution">
    <text evidence="8">The sequence shown here is derived from an EMBL/GenBank/DDBJ whole genome shotgun (WGS) entry which is preliminary data.</text>
</comment>
<accession>A0ABV9C5N3</accession>
<reference evidence="9" key="1">
    <citation type="journal article" date="2019" name="Int. J. Syst. Evol. Microbiol.">
        <title>The Global Catalogue of Microorganisms (GCM) 10K type strain sequencing project: providing services to taxonomists for standard genome sequencing and annotation.</title>
        <authorList>
            <consortium name="The Broad Institute Genomics Platform"/>
            <consortium name="The Broad Institute Genome Sequencing Center for Infectious Disease"/>
            <person name="Wu L."/>
            <person name="Ma J."/>
        </authorList>
    </citation>
    <scope>NUCLEOTIDE SEQUENCE [LARGE SCALE GENOMIC DNA]</scope>
    <source>
        <strain evidence="9">CCM 4481</strain>
    </source>
</reference>
<gene>
    <name evidence="8" type="ORF">ACFO5W_15265</name>
</gene>
<dbReference type="Proteomes" id="UP001595961">
    <property type="component" value="Unassembled WGS sequence"/>
</dbReference>
<evidence type="ECO:0000256" key="6">
    <source>
        <dbReference type="ARBA" id="ARBA00023136"/>
    </source>
</evidence>
<dbReference type="EMBL" id="JBHSGA010000017">
    <property type="protein sequence ID" value="MFC4528000.1"/>
    <property type="molecule type" value="Genomic_DNA"/>
</dbReference>
<dbReference type="InterPro" id="IPR017039">
    <property type="entry name" value="Virul_fac_BrkB"/>
</dbReference>
<keyword evidence="3" id="KW-0997">Cell inner membrane</keyword>
<dbReference type="InterPro" id="IPR023679">
    <property type="entry name" value="UPF0761_bac"/>
</dbReference>
<dbReference type="PANTHER" id="PTHR30213:SF0">
    <property type="entry name" value="UPF0761 MEMBRANE PROTEIN YIHY"/>
    <property type="match status" value="1"/>
</dbReference>
<feature type="transmembrane region" description="Helical" evidence="7">
    <location>
        <begin position="238"/>
        <end position="267"/>
    </location>
</feature>